<protein>
    <submittedName>
        <fullName evidence="1">Uncharacterized protein</fullName>
    </submittedName>
</protein>
<organism evidence="1 2">
    <name type="scientific">Tetranychus urticae</name>
    <name type="common">Two-spotted spider mite</name>
    <dbReference type="NCBI Taxonomy" id="32264"/>
    <lineage>
        <taxon>Eukaryota</taxon>
        <taxon>Metazoa</taxon>
        <taxon>Ecdysozoa</taxon>
        <taxon>Arthropoda</taxon>
        <taxon>Chelicerata</taxon>
        <taxon>Arachnida</taxon>
        <taxon>Acari</taxon>
        <taxon>Acariformes</taxon>
        <taxon>Trombidiformes</taxon>
        <taxon>Prostigmata</taxon>
        <taxon>Eleutherengona</taxon>
        <taxon>Raphignathae</taxon>
        <taxon>Tetranychoidea</taxon>
        <taxon>Tetranychidae</taxon>
        <taxon>Tetranychus</taxon>
    </lineage>
</organism>
<dbReference type="HOGENOM" id="CLU_1153000_0_0_1"/>
<keyword evidence="2" id="KW-1185">Reference proteome</keyword>
<dbReference type="EnsemblMetazoa" id="tetur02g09800.1">
    <property type="protein sequence ID" value="tetur02g09800.1"/>
    <property type="gene ID" value="tetur02g09800"/>
</dbReference>
<evidence type="ECO:0000313" key="2">
    <source>
        <dbReference type="Proteomes" id="UP000015104"/>
    </source>
</evidence>
<dbReference type="AlphaFoldDB" id="T1JWX0"/>
<evidence type="ECO:0000313" key="1">
    <source>
        <dbReference type="EnsemblMetazoa" id="tetur02g09800.1"/>
    </source>
</evidence>
<reference evidence="1" key="2">
    <citation type="submission" date="2015-06" db="UniProtKB">
        <authorList>
            <consortium name="EnsemblMetazoa"/>
        </authorList>
    </citation>
    <scope>IDENTIFICATION</scope>
</reference>
<dbReference type="Proteomes" id="UP000015104">
    <property type="component" value="Unassembled WGS sequence"/>
</dbReference>
<proteinExistence type="predicted"/>
<reference evidence="2" key="1">
    <citation type="submission" date="2011-08" db="EMBL/GenBank/DDBJ databases">
        <authorList>
            <person name="Rombauts S."/>
        </authorList>
    </citation>
    <scope>NUCLEOTIDE SEQUENCE</scope>
    <source>
        <strain evidence="2">London</strain>
    </source>
</reference>
<name>T1JWX0_TETUR</name>
<dbReference type="EMBL" id="CAEY01000816">
    <property type="status" value="NOT_ANNOTATED_CDS"/>
    <property type="molecule type" value="Genomic_DNA"/>
</dbReference>
<sequence length="237" mass="28550">MDLKLYLVIVPHVLSLIHVSIQCEEYMFSYGAGYNDYYMNIKTSVDLQWMHREDNAQWRNDSLFEAVDYYPDRCKVQLDHRDNCYLYLVKNQTKSTLHGPIKIDPKHIELDIKFDKSNRTMNLPYYEWPDKKQFELRSGYFSRCHLMRLTYKLPLYACHIPLNIYLELDSKTASLFRKIEENDYFMLNIINFFDEINPNNVFDKSVLMRMFRKLQYVTASHIISNYTVVPIEKFNKI</sequence>
<accession>T1JWX0</accession>